<feature type="domain" description="Nucleoside phosphorylase" evidence="7">
    <location>
        <begin position="35"/>
        <end position="263"/>
    </location>
</feature>
<dbReference type="Pfam" id="PF01048">
    <property type="entry name" value="PNP_UDP_1"/>
    <property type="match status" value="1"/>
</dbReference>
<feature type="signal peptide" evidence="6">
    <location>
        <begin position="1"/>
        <end position="25"/>
    </location>
</feature>
<evidence type="ECO:0000256" key="4">
    <source>
        <dbReference type="ARBA" id="ARBA00022801"/>
    </source>
</evidence>
<evidence type="ECO:0000256" key="2">
    <source>
        <dbReference type="ARBA" id="ARBA00011974"/>
    </source>
</evidence>
<keyword evidence="8" id="KW-0326">Glycosidase</keyword>
<evidence type="ECO:0000259" key="7">
    <source>
        <dbReference type="Pfam" id="PF01048"/>
    </source>
</evidence>
<dbReference type="GO" id="GO:0008782">
    <property type="term" value="F:adenosylhomocysteine nucleosidase activity"/>
    <property type="evidence" value="ECO:0007669"/>
    <property type="project" value="UniProtKB-EC"/>
</dbReference>
<dbReference type="RefSeq" id="WP_277730860.1">
    <property type="nucleotide sequence ID" value="NZ_CP120733.1"/>
</dbReference>
<evidence type="ECO:0000256" key="6">
    <source>
        <dbReference type="SAM" id="SignalP"/>
    </source>
</evidence>
<protein>
    <recommendedName>
        <fullName evidence="2">adenosylhomocysteine nucleosidase</fullName>
        <ecNumber evidence="2">3.2.2.9</ecNumber>
    </recommendedName>
</protein>
<keyword evidence="6" id="KW-0732">Signal</keyword>
<dbReference type="NCBIfam" id="TIGR01704">
    <property type="entry name" value="MTA_SAH-Nsdase"/>
    <property type="match status" value="1"/>
</dbReference>
<comment type="pathway">
    <text evidence="1">Amino-acid biosynthesis; L-methionine biosynthesis via salvage pathway; S-methyl-5-thio-alpha-D-ribose 1-phosphate from S-methyl-5'-thioadenosine (hydrolase route): step 1/2.</text>
</comment>
<dbReference type="PANTHER" id="PTHR46832:SF1">
    <property type="entry name" value="5'-METHYLTHIOADENOSINE_S-ADENOSYLHOMOCYSTEINE NUCLEOSIDASE"/>
    <property type="match status" value="1"/>
</dbReference>
<accession>A0ABY8E7X5</accession>
<organism evidence="8 9">
    <name type="scientific">Tepidibacter hydrothermalis</name>
    <dbReference type="NCBI Taxonomy" id="3036126"/>
    <lineage>
        <taxon>Bacteria</taxon>
        <taxon>Bacillati</taxon>
        <taxon>Bacillota</taxon>
        <taxon>Clostridia</taxon>
        <taxon>Peptostreptococcales</taxon>
        <taxon>Peptostreptococcaceae</taxon>
        <taxon>Tepidibacter</taxon>
    </lineage>
</organism>
<evidence type="ECO:0000313" key="9">
    <source>
        <dbReference type="Proteomes" id="UP001222800"/>
    </source>
</evidence>
<dbReference type="PROSITE" id="PS51257">
    <property type="entry name" value="PROKAR_LIPOPROTEIN"/>
    <property type="match status" value="1"/>
</dbReference>
<evidence type="ECO:0000313" key="8">
    <source>
        <dbReference type="EMBL" id="WFD08941.1"/>
    </source>
</evidence>
<dbReference type="EMBL" id="CP120733">
    <property type="protein sequence ID" value="WFD08941.1"/>
    <property type="molecule type" value="Genomic_DNA"/>
</dbReference>
<proteinExistence type="predicted"/>
<dbReference type="NCBIfam" id="NF004079">
    <property type="entry name" value="PRK05584.1"/>
    <property type="match status" value="1"/>
</dbReference>
<dbReference type="CDD" id="cd09008">
    <property type="entry name" value="MTAN"/>
    <property type="match status" value="1"/>
</dbReference>
<keyword evidence="4 8" id="KW-0378">Hydrolase</keyword>
<dbReference type="EC" id="3.2.2.9" evidence="2"/>
<name>A0ABY8E7X5_9FIRM</name>
<feature type="chain" id="PRO_5045583942" description="adenosylhomocysteine nucleosidase" evidence="6">
    <location>
        <begin position="26"/>
        <end position="269"/>
    </location>
</feature>
<evidence type="ECO:0000256" key="5">
    <source>
        <dbReference type="ARBA" id="ARBA00023167"/>
    </source>
</evidence>
<dbReference type="SUPFAM" id="SSF53167">
    <property type="entry name" value="Purine and uridine phosphorylases"/>
    <property type="match status" value="1"/>
</dbReference>
<sequence length="269" mass="29305">MNRKLYALLLIITTFLMILSGCSNASETANTDVKTIGIIGAMEEEVEILKGKMDIEKEIEKAGITFYKGKLDNQNIVIARSGVGKVNAALCTQLMIDLFDIDYLINSGVAGGMNKELKQGDIVISTDAVQHDFDVTALGEPLGEISRLGVTYFKADDRLINLCEKASKEINLEKSNVLKGRIASGDQFIAGGDLEERIRTNFNPFAVEMEGAAIAHVAYLNEIPYVIIRAISDNADGEAELSYPEFLPIAAKNASLLLEEIIKLSGQEL</sequence>
<keyword evidence="9" id="KW-1185">Reference proteome</keyword>
<keyword evidence="5" id="KW-0486">Methionine biosynthesis</keyword>
<dbReference type="InterPro" id="IPR000845">
    <property type="entry name" value="Nucleoside_phosphorylase_d"/>
</dbReference>
<dbReference type="Proteomes" id="UP001222800">
    <property type="component" value="Chromosome"/>
</dbReference>
<keyword evidence="3" id="KW-0028">Amino-acid biosynthesis</keyword>
<evidence type="ECO:0000256" key="3">
    <source>
        <dbReference type="ARBA" id="ARBA00022605"/>
    </source>
</evidence>
<dbReference type="Gene3D" id="3.40.50.1580">
    <property type="entry name" value="Nucleoside phosphorylase domain"/>
    <property type="match status" value="1"/>
</dbReference>
<evidence type="ECO:0000256" key="1">
    <source>
        <dbReference type="ARBA" id="ARBA00004945"/>
    </source>
</evidence>
<gene>
    <name evidence="8" type="ORF">P4S50_11130</name>
</gene>
<reference evidence="8 9" key="1">
    <citation type="submission" date="2023-03" db="EMBL/GenBank/DDBJ databases">
        <title>Complete genome sequence of Tepidibacter sp. SWIR-1, isolated from a deep-sea hydrothermal vent.</title>
        <authorList>
            <person name="Li X."/>
        </authorList>
    </citation>
    <scope>NUCLEOTIDE SEQUENCE [LARGE SCALE GENOMIC DNA]</scope>
    <source>
        <strain evidence="8 9">SWIR-1</strain>
    </source>
</reference>
<dbReference type="InterPro" id="IPR035994">
    <property type="entry name" value="Nucleoside_phosphorylase_sf"/>
</dbReference>
<dbReference type="InterPro" id="IPR010049">
    <property type="entry name" value="MTA_SAH_Nsdase"/>
</dbReference>
<dbReference type="PANTHER" id="PTHR46832">
    <property type="entry name" value="5'-METHYLTHIOADENOSINE/S-ADENOSYLHOMOCYSTEINE NUCLEOSIDASE"/>
    <property type="match status" value="1"/>
</dbReference>